<dbReference type="SUPFAM" id="SSF50475">
    <property type="entry name" value="FMN-binding split barrel"/>
    <property type="match status" value="1"/>
</dbReference>
<proteinExistence type="predicted"/>
<dbReference type="PANTHER" id="PTHR35176">
    <property type="entry name" value="HEME OXYGENASE HI_0854-RELATED"/>
    <property type="match status" value="1"/>
</dbReference>
<keyword evidence="1" id="KW-0560">Oxidoreductase</keyword>
<name>A0A8J3XTB1_9ACTN</name>
<dbReference type="Pfam" id="PF01243">
    <property type="entry name" value="PNPOx_N"/>
    <property type="match status" value="1"/>
</dbReference>
<evidence type="ECO:0000259" key="2">
    <source>
        <dbReference type="Pfam" id="PF01243"/>
    </source>
</evidence>
<evidence type="ECO:0000256" key="1">
    <source>
        <dbReference type="ARBA" id="ARBA00023002"/>
    </source>
</evidence>
<dbReference type="AlphaFoldDB" id="A0A8J3XTB1"/>
<dbReference type="InterPro" id="IPR011576">
    <property type="entry name" value="Pyridox_Oxase_N"/>
</dbReference>
<gene>
    <name evidence="3" type="ORF">Pth03_03540</name>
</gene>
<dbReference type="RefSeq" id="WP_203942283.1">
    <property type="nucleotide sequence ID" value="NZ_BOOR01000004.1"/>
</dbReference>
<organism evidence="3 4">
    <name type="scientific">Planotetraspora thailandica</name>
    <dbReference type="NCBI Taxonomy" id="487172"/>
    <lineage>
        <taxon>Bacteria</taxon>
        <taxon>Bacillati</taxon>
        <taxon>Actinomycetota</taxon>
        <taxon>Actinomycetes</taxon>
        <taxon>Streptosporangiales</taxon>
        <taxon>Streptosporangiaceae</taxon>
        <taxon>Planotetraspora</taxon>
    </lineage>
</organism>
<evidence type="ECO:0000313" key="3">
    <source>
        <dbReference type="EMBL" id="GII51965.1"/>
    </source>
</evidence>
<dbReference type="GO" id="GO:0070967">
    <property type="term" value="F:coenzyme F420 binding"/>
    <property type="evidence" value="ECO:0007669"/>
    <property type="project" value="TreeGrafter"/>
</dbReference>
<sequence length="173" mass="18933">MNRQDVAEELAKPISQKLLGSSIPARLAYIGTDGAPRAIPIGFWWTGEHVVMATVPKSAKVRALRQNPRVALTVDTQDEWPPRVLLIRGAARVELVDGVPDSYVEASRKVVPAAHVKGWEQGVRALYDQMVLITVEPDWAKLLDFETTLPKAVEDLVLARAGAADVDGPIHSR</sequence>
<evidence type="ECO:0000313" key="4">
    <source>
        <dbReference type="Proteomes" id="UP000605992"/>
    </source>
</evidence>
<comment type="caution">
    <text evidence="3">The sequence shown here is derived from an EMBL/GenBank/DDBJ whole genome shotgun (WGS) entry which is preliminary data.</text>
</comment>
<dbReference type="GO" id="GO:0005829">
    <property type="term" value="C:cytosol"/>
    <property type="evidence" value="ECO:0007669"/>
    <property type="project" value="TreeGrafter"/>
</dbReference>
<accession>A0A8J3XTB1</accession>
<dbReference type="InterPro" id="IPR012349">
    <property type="entry name" value="Split_barrel_FMN-bd"/>
</dbReference>
<dbReference type="EMBL" id="BOOR01000004">
    <property type="protein sequence ID" value="GII51965.1"/>
    <property type="molecule type" value="Genomic_DNA"/>
</dbReference>
<reference evidence="3" key="1">
    <citation type="submission" date="2021-01" db="EMBL/GenBank/DDBJ databases">
        <title>Whole genome shotgun sequence of Planotetraspora thailandica NBRC 104271.</title>
        <authorList>
            <person name="Komaki H."/>
            <person name="Tamura T."/>
        </authorList>
    </citation>
    <scope>NUCLEOTIDE SEQUENCE</scope>
    <source>
        <strain evidence="3">NBRC 104271</strain>
    </source>
</reference>
<dbReference type="Gene3D" id="2.30.110.10">
    <property type="entry name" value="Electron Transport, Fmn-binding Protein, Chain A"/>
    <property type="match status" value="1"/>
</dbReference>
<feature type="domain" description="Pyridoxamine 5'-phosphate oxidase N-terminal" evidence="2">
    <location>
        <begin position="18"/>
        <end position="104"/>
    </location>
</feature>
<protein>
    <submittedName>
        <fullName evidence="3">Pyridoxamine 5'-phosphate oxidase</fullName>
    </submittedName>
</protein>
<dbReference type="Proteomes" id="UP000605992">
    <property type="component" value="Unassembled WGS sequence"/>
</dbReference>
<dbReference type="PANTHER" id="PTHR35176:SF6">
    <property type="entry name" value="HEME OXYGENASE HI_0854-RELATED"/>
    <property type="match status" value="1"/>
</dbReference>
<keyword evidence="4" id="KW-1185">Reference proteome</keyword>
<dbReference type="GO" id="GO:0016627">
    <property type="term" value="F:oxidoreductase activity, acting on the CH-CH group of donors"/>
    <property type="evidence" value="ECO:0007669"/>
    <property type="project" value="TreeGrafter"/>
</dbReference>
<dbReference type="InterPro" id="IPR052019">
    <property type="entry name" value="F420H2_bilvrd_red/Heme_oxyg"/>
</dbReference>